<name>A0A510Y1S6_MARHA</name>
<comment type="caution">
    <text evidence="2">The sequence shown here is derived from an EMBL/GenBank/DDBJ whole genome shotgun (WGS) entry which is preliminary data.</text>
</comment>
<keyword evidence="3" id="KW-1185">Reference proteome</keyword>
<dbReference type="Proteomes" id="UP000321051">
    <property type="component" value="Unassembled WGS sequence"/>
</dbReference>
<comment type="similarity">
    <text evidence="1">Belongs to the UPF0637 family.</text>
</comment>
<dbReference type="AlphaFoldDB" id="A0A510Y1S6"/>
<sequence length="208" mass="24286">MSKMHFTKKDFSIMQTEGLENRMSQIREHIQPVFSQLADSLAEDLSTDTGEELFIHVARHARRSVHPPESTWFGIAPDKRGYKKHPHFQVGLFDDHLFAWLTHMYEVPDKAGIGSMYLDRLSLLTSLPDDYKISPDHTKPDAFYIQENQEKTIHTLERLRDVKKAELLIGRQFDAKTASSWNEKETYEYIYGTFKELLPLYHLSLQTV</sequence>
<dbReference type="HAMAP" id="MF_01851">
    <property type="entry name" value="UPF0637"/>
    <property type="match status" value="1"/>
</dbReference>
<dbReference type="STRING" id="1371.GCA_900166605_02316"/>
<protein>
    <recommendedName>
        <fullName evidence="1">UPF0637 protein MHA01_01730</fullName>
    </recommendedName>
</protein>
<dbReference type="Gene3D" id="3.30.930.20">
    <property type="entry name" value="Protein of unknown function DUF1054"/>
    <property type="match status" value="1"/>
</dbReference>
<dbReference type="SUPFAM" id="SSF142913">
    <property type="entry name" value="YktB/PF0168-like"/>
    <property type="match status" value="1"/>
</dbReference>
<dbReference type="RefSeq" id="WP_233133202.1">
    <property type="nucleotide sequence ID" value="NZ_BJUN01000001.1"/>
</dbReference>
<proteinExistence type="inferred from homology"/>
<evidence type="ECO:0000313" key="3">
    <source>
        <dbReference type="Proteomes" id="UP000321051"/>
    </source>
</evidence>
<evidence type="ECO:0000313" key="2">
    <source>
        <dbReference type="EMBL" id="GEK57268.1"/>
    </source>
</evidence>
<dbReference type="EMBL" id="BJUN01000001">
    <property type="protein sequence ID" value="GEK57268.1"/>
    <property type="molecule type" value="Genomic_DNA"/>
</dbReference>
<dbReference type="PIRSF" id="PIRSF021332">
    <property type="entry name" value="DUF1054"/>
    <property type="match status" value="1"/>
</dbReference>
<accession>A0A510Y1S6</accession>
<evidence type="ECO:0000256" key="1">
    <source>
        <dbReference type="HAMAP-Rule" id="MF_01851"/>
    </source>
</evidence>
<dbReference type="Pfam" id="PF06335">
    <property type="entry name" value="DUF1054"/>
    <property type="match status" value="1"/>
</dbReference>
<reference evidence="2 3" key="1">
    <citation type="submission" date="2019-07" db="EMBL/GenBank/DDBJ databases">
        <title>Whole genome shotgun sequence of Marinococcus halophilus NBRC 102359.</title>
        <authorList>
            <person name="Hosoyama A."/>
            <person name="Uohara A."/>
            <person name="Ohji S."/>
            <person name="Ichikawa N."/>
        </authorList>
    </citation>
    <scope>NUCLEOTIDE SEQUENCE [LARGE SCALE GENOMIC DNA]</scope>
    <source>
        <strain evidence="2 3">NBRC 102359</strain>
    </source>
</reference>
<gene>
    <name evidence="2" type="ORF">MHA01_01730</name>
</gene>
<organism evidence="2 3">
    <name type="scientific">Marinococcus halophilus</name>
    <dbReference type="NCBI Taxonomy" id="1371"/>
    <lineage>
        <taxon>Bacteria</taxon>
        <taxon>Bacillati</taxon>
        <taxon>Bacillota</taxon>
        <taxon>Bacilli</taxon>
        <taxon>Bacillales</taxon>
        <taxon>Bacillaceae</taxon>
        <taxon>Marinococcus</taxon>
    </lineage>
</organism>
<dbReference type="InterPro" id="IPR009403">
    <property type="entry name" value="UPF0637"/>
</dbReference>
<dbReference type="InterPro" id="IPR053707">
    <property type="entry name" value="UPF0637_domain_sf"/>
</dbReference>